<name>A0A517SBP1_9PLAN</name>
<accession>A0A517SBP1</accession>
<dbReference type="OrthoDB" id="1056765at2"/>
<dbReference type="Pfam" id="PF07589">
    <property type="entry name" value="PEP-CTERM"/>
    <property type="match status" value="1"/>
</dbReference>
<dbReference type="RefSeq" id="WP_145028819.1">
    <property type="nucleotide sequence ID" value="NZ_CP036271.1"/>
</dbReference>
<dbReference type="AlphaFoldDB" id="A0A517SBP1"/>
<feature type="domain" description="Ice-binding protein C-terminal" evidence="2">
    <location>
        <begin position="214"/>
        <end position="236"/>
    </location>
</feature>
<dbReference type="EMBL" id="CP036271">
    <property type="protein sequence ID" value="QDT53535.1"/>
    <property type="molecule type" value="Genomic_DNA"/>
</dbReference>
<dbReference type="InterPro" id="IPR013424">
    <property type="entry name" value="Ice-binding_C"/>
</dbReference>
<proteinExistence type="predicted"/>
<feature type="chain" id="PRO_5021953054" description="Ice-binding protein C-terminal domain-containing protein" evidence="1">
    <location>
        <begin position="21"/>
        <end position="242"/>
    </location>
</feature>
<dbReference type="Proteomes" id="UP000315700">
    <property type="component" value="Chromosome"/>
</dbReference>
<evidence type="ECO:0000259" key="2">
    <source>
        <dbReference type="Pfam" id="PF07589"/>
    </source>
</evidence>
<organism evidence="3 4">
    <name type="scientific">Caulifigura coniformis</name>
    <dbReference type="NCBI Taxonomy" id="2527983"/>
    <lineage>
        <taxon>Bacteria</taxon>
        <taxon>Pseudomonadati</taxon>
        <taxon>Planctomycetota</taxon>
        <taxon>Planctomycetia</taxon>
        <taxon>Planctomycetales</taxon>
        <taxon>Planctomycetaceae</taxon>
        <taxon>Caulifigura</taxon>
    </lineage>
</organism>
<keyword evidence="1" id="KW-0732">Signal</keyword>
<evidence type="ECO:0000256" key="1">
    <source>
        <dbReference type="SAM" id="SignalP"/>
    </source>
</evidence>
<dbReference type="InParanoid" id="A0A517SBP1"/>
<protein>
    <recommendedName>
        <fullName evidence="2">Ice-binding protein C-terminal domain-containing protein</fullName>
    </recommendedName>
</protein>
<sequence precursor="true">MRHAIYILAFLVISSGTARADVIAQWTFETSIPSTAGPHVAELGANAATAFASGFHAGATTYSNPVGNGSNESFNSNNWQIGDYYQFAVSTVGFQDITLNWDQNSTRSATPTPAYGPIEFTLAYSTDGVNFTNAFDYTVVANGAGGIPGWDNPPPRRTQYEVAFDLSGVEALDNASNVFFRLIDRSTVAADDQVVTAAGSSRIDNFTINGAVSAVPEPGAMLLSSLAFAGAAIARRLRKAAA</sequence>
<gene>
    <name evidence="3" type="ORF">Pan44_15570</name>
</gene>
<reference evidence="3 4" key="1">
    <citation type="submission" date="2019-02" db="EMBL/GenBank/DDBJ databases">
        <title>Deep-cultivation of Planctomycetes and their phenomic and genomic characterization uncovers novel biology.</title>
        <authorList>
            <person name="Wiegand S."/>
            <person name="Jogler M."/>
            <person name="Boedeker C."/>
            <person name="Pinto D."/>
            <person name="Vollmers J."/>
            <person name="Rivas-Marin E."/>
            <person name="Kohn T."/>
            <person name="Peeters S.H."/>
            <person name="Heuer A."/>
            <person name="Rast P."/>
            <person name="Oberbeckmann S."/>
            <person name="Bunk B."/>
            <person name="Jeske O."/>
            <person name="Meyerdierks A."/>
            <person name="Storesund J.E."/>
            <person name="Kallscheuer N."/>
            <person name="Luecker S."/>
            <person name="Lage O.M."/>
            <person name="Pohl T."/>
            <person name="Merkel B.J."/>
            <person name="Hornburger P."/>
            <person name="Mueller R.-W."/>
            <person name="Bruemmer F."/>
            <person name="Labrenz M."/>
            <person name="Spormann A.M."/>
            <person name="Op den Camp H."/>
            <person name="Overmann J."/>
            <person name="Amann R."/>
            <person name="Jetten M.S.M."/>
            <person name="Mascher T."/>
            <person name="Medema M.H."/>
            <person name="Devos D.P."/>
            <person name="Kaster A.-K."/>
            <person name="Ovreas L."/>
            <person name="Rohde M."/>
            <person name="Galperin M.Y."/>
            <person name="Jogler C."/>
        </authorList>
    </citation>
    <scope>NUCLEOTIDE SEQUENCE [LARGE SCALE GENOMIC DNA]</scope>
    <source>
        <strain evidence="3 4">Pan44</strain>
    </source>
</reference>
<evidence type="ECO:0000313" key="4">
    <source>
        <dbReference type="Proteomes" id="UP000315700"/>
    </source>
</evidence>
<keyword evidence="4" id="KW-1185">Reference proteome</keyword>
<feature type="signal peptide" evidence="1">
    <location>
        <begin position="1"/>
        <end position="20"/>
    </location>
</feature>
<dbReference type="KEGG" id="ccos:Pan44_15570"/>
<evidence type="ECO:0000313" key="3">
    <source>
        <dbReference type="EMBL" id="QDT53535.1"/>
    </source>
</evidence>